<dbReference type="InterPro" id="IPR002059">
    <property type="entry name" value="CSP_DNA-bd"/>
</dbReference>
<evidence type="ECO:0000256" key="3">
    <source>
        <dbReference type="RuleBase" id="RU000408"/>
    </source>
</evidence>
<evidence type="ECO:0000259" key="4">
    <source>
        <dbReference type="PROSITE" id="PS51857"/>
    </source>
</evidence>
<evidence type="ECO:0000313" key="6">
    <source>
        <dbReference type="Proteomes" id="UP000318296"/>
    </source>
</evidence>
<dbReference type="GO" id="GO:0005737">
    <property type="term" value="C:cytoplasm"/>
    <property type="evidence" value="ECO:0007669"/>
    <property type="project" value="UniProtKB-SubCell"/>
</dbReference>
<accession>A0A554LDU6</accession>
<proteinExistence type="predicted"/>
<gene>
    <name evidence="5" type="ORF">CEN92_330</name>
</gene>
<dbReference type="AlphaFoldDB" id="A0A554LDU6"/>
<dbReference type="SMART" id="SM00357">
    <property type="entry name" value="CSP"/>
    <property type="match status" value="1"/>
</dbReference>
<dbReference type="Gene3D" id="2.40.50.140">
    <property type="entry name" value="Nucleic acid-binding proteins"/>
    <property type="match status" value="1"/>
</dbReference>
<dbReference type="PROSITE" id="PS51857">
    <property type="entry name" value="CSD_2"/>
    <property type="match status" value="1"/>
</dbReference>
<dbReference type="InterPro" id="IPR012340">
    <property type="entry name" value="NA-bd_OB-fold"/>
</dbReference>
<comment type="caution">
    <text evidence="5">The sequence shown here is derived from an EMBL/GenBank/DDBJ whole genome shotgun (WGS) entry which is preliminary data.</text>
</comment>
<dbReference type="CDD" id="cd04458">
    <property type="entry name" value="CSP_CDS"/>
    <property type="match status" value="1"/>
</dbReference>
<dbReference type="Pfam" id="PF00313">
    <property type="entry name" value="CSD"/>
    <property type="match status" value="1"/>
</dbReference>
<comment type="subcellular location">
    <subcellularLocation>
        <location evidence="1 3">Cytoplasm</location>
    </subcellularLocation>
</comment>
<dbReference type="PANTHER" id="PTHR11544">
    <property type="entry name" value="COLD SHOCK DOMAIN CONTAINING PROTEINS"/>
    <property type="match status" value="1"/>
</dbReference>
<sequence length="76" mass="8808">MRVTGKVKWFDAAKGYGFIERPGEKDVFVHFSVIQGNEKYKQLFDDEEVEYDLVQGDRGPKAEKVRRLQAAATEER</sequence>
<dbReference type="SUPFAM" id="SSF50249">
    <property type="entry name" value="Nucleic acid-binding proteins"/>
    <property type="match status" value="1"/>
</dbReference>
<name>A0A554LDU6_9BACT</name>
<protein>
    <submittedName>
        <fullName evidence="5">Cold shock protein (Beta-ribbon, CspA family)</fullName>
    </submittedName>
</protein>
<dbReference type="Proteomes" id="UP000318296">
    <property type="component" value="Unassembled WGS sequence"/>
</dbReference>
<feature type="domain" description="CSD" evidence="4">
    <location>
        <begin position="2"/>
        <end position="67"/>
    </location>
</feature>
<evidence type="ECO:0000256" key="2">
    <source>
        <dbReference type="ARBA" id="ARBA00022490"/>
    </source>
</evidence>
<dbReference type="PRINTS" id="PR00050">
    <property type="entry name" value="COLDSHOCK"/>
</dbReference>
<dbReference type="EMBL" id="VMGH01000048">
    <property type="protein sequence ID" value="TSC91060.1"/>
    <property type="molecule type" value="Genomic_DNA"/>
</dbReference>
<organism evidence="5 6">
    <name type="scientific">Candidatus Berkelbacteria bacterium Licking1014_96</name>
    <dbReference type="NCBI Taxonomy" id="2017149"/>
    <lineage>
        <taxon>Bacteria</taxon>
        <taxon>Candidatus Berkelbacteria</taxon>
    </lineage>
</organism>
<keyword evidence="2" id="KW-0963">Cytoplasm</keyword>
<dbReference type="InterPro" id="IPR012156">
    <property type="entry name" value="Cold_shock_CspA"/>
</dbReference>
<dbReference type="InterPro" id="IPR050181">
    <property type="entry name" value="Cold_shock_domain"/>
</dbReference>
<dbReference type="InterPro" id="IPR019844">
    <property type="entry name" value="CSD_CS"/>
</dbReference>
<reference evidence="5 6" key="1">
    <citation type="submission" date="2017-07" db="EMBL/GenBank/DDBJ databases">
        <title>Mechanisms for carbon and nitrogen cycling indicate functional differentiation within the Candidate Phyla Radiation.</title>
        <authorList>
            <person name="Danczak R.E."/>
            <person name="Johnston M.D."/>
            <person name="Kenah C."/>
            <person name="Slattery M."/>
            <person name="Wrighton K.C."/>
            <person name="Wilkins M.J."/>
        </authorList>
    </citation>
    <scope>NUCLEOTIDE SEQUENCE [LARGE SCALE GENOMIC DNA]</scope>
    <source>
        <strain evidence="5">Licking1014_96</strain>
    </source>
</reference>
<evidence type="ECO:0000256" key="1">
    <source>
        <dbReference type="ARBA" id="ARBA00004496"/>
    </source>
</evidence>
<dbReference type="GO" id="GO:0003676">
    <property type="term" value="F:nucleic acid binding"/>
    <property type="evidence" value="ECO:0007669"/>
    <property type="project" value="InterPro"/>
</dbReference>
<dbReference type="PIRSF" id="PIRSF002599">
    <property type="entry name" value="Cold_shock_A"/>
    <property type="match status" value="1"/>
</dbReference>
<evidence type="ECO:0000313" key="5">
    <source>
        <dbReference type="EMBL" id="TSC91060.1"/>
    </source>
</evidence>
<dbReference type="InterPro" id="IPR011129">
    <property type="entry name" value="CSD"/>
</dbReference>
<dbReference type="PROSITE" id="PS00352">
    <property type="entry name" value="CSD_1"/>
    <property type="match status" value="1"/>
</dbReference>